<comment type="caution">
    <text evidence="5">The sequence shown here is derived from an EMBL/GenBank/DDBJ whole genome shotgun (WGS) entry which is preliminary data.</text>
</comment>
<evidence type="ECO:0000313" key="6">
    <source>
        <dbReference type="Proteomes" id="UP000188320"/>
    </source>
</evidence>
<evidence type="ECO:0000256" key="1">
    <source>
        <dbReference type="SAM" id="SignalP"/>
    </source>
</evidence>
<dbReference type="InterPro" id="IPR005089">
    <property type="entry name" value="CBM19"/>
</dbReference>
<sequence>MPSLKATIGMLTISALSMYSMAEEKAKVAEVKEEIIPPVKKDGYGYEKEHGHANYGWFGCKWFNPKKHGYGDKHEHGYGHGYGHDHERSEYPPFQKRSGEYVAPEPKYEGVEYNPYADTYGKYKGSEVGDKYQKHNYERGYENQYYEPRMGDKHHDKRCHGNSYKCVGFNKSKYLQCDHGRYIVRNCGPGTVCRQNGKHSIYCGYPSYFY</sequence>
<dbReference type="OrthoDB" id="2970127at2759"/>
<gene>
    <name evidence="5" type="ORF">AX774_g4710</name>
    <name evidence="4" type="ORF">AX774_g5372</name>
    <name evidence="3" type="ORF">AX774_g7741</name>
</gene>
<feature type="signal peptide" evidence="1">
    <location>
        <begin position="1"/>
        <end position="22"/>
    </location>
</feature>
<protein>
    <recommendedName>
        <fullName evidence="2">Carbohydrate-binding module family 19 domain-containing protein</fullName>
    </recommendedName>
</protein>
<dbReference type="EMBL" id="LSSK01000955">
    <property type="protein sequence ID" value="OMH81175.1"/>
    <property type="molecule type" value="Genomic_DNA"/>
</dbReference>
<evidence type="ECO:0000313" key="3">
    <source>
        <dbReference type="EMBL" id="OMH78861.1"/>
    </source>
</evidence>
<organism evidence="5 6">
    <name type="scientific">Zancudomyces culisetae</name>
    <name type="common">Gut fungus</name>
    <name type="synonym">Smittium culisetae</name>
    <dbReference type="NCBI Taxonomy" id="1213189"/>
    <lineage>
        <taxon>Eukaryota</taxon>
        <taxon>Fungi</taxon>
        <taxon>Fungi incertae sedis</taxon>
        <taxon>Zoopagomycota</taxon>
        <taxon>Kickxellomycotina</taxon>
        <taxon>Harpellomycetes</taxon>
        <taxon>Harpellales</taxon>
        <taxon>Legeriomycetaceae</taxon>
        <taxon>Zancudomyces</taxon>
    </lineage>
</organism>
<reference evidence="6" key="2">
    <citation type="submission" date="2017-01" db="EMBL/GenBank/DDBJ databases">
        <authorList>
            <person name="Wang Y."/>
            <person name="White M."/>
            <person name="Kvist S."/>
            <person name="Moncalvo J.-M."/>
        </authorList>
    </citation>
    <scope>NUCLEOTIDE SEQUENCE [LARGE SCALE GENOMIC DNA]</scope>
    <source>
        <strain evidence="6">COL-18-3</strain>
    </source>
</reference>
<feature type="chain" id="PRO_5015068957" description="Carbohydrate-binding module family 19 domain-containing protein" evidence="1">
    <location>
        <begin position="23"/>
        <end position="210"/>
    </location>
</feature>
<dbReference type="AlphaFoldDB" id="A0A1R1PLS2"/>
<dbReference type="GO" id="GO:0008061">
    <property type="term" value="F:chitin binding"/>
    <property type="evidence" value="ECO:0007669"/>
    <property type="project" value="InterPro"/>
</dbReference>
<keyword evidence="1" id="KW-0732">Signal</keyword>
<name>A0A1R1PLS2_ZANCU</name>
<feature type="domain" description="Carbohydrate-binding module family 19" evidence="2">
    <location>
        <begin position="163"/>
        <end position="193"/>
    </location>
</feature>
<dbReference type="EMBL" id="LSSK01000810">
    <property type="protein sequence ID" value="OMH81822.1"/>
    <property type="molecule type" value="Genomic_DNA"/>
</dbReference>
<dbReference type="GO" id="GO:0006032">
    <property type="term" value="P:chitin catabolic process"/>
    <property type="evidence" value="ECO:0007669"/>
    <property type="project" value="InterPro"/>
</dbReference>
<dbReference type="Pfam" id="PF03427">
    <property type="entry name" value="CBM_19"/>
    <property type="match status" value="1"/>
</dbReference>
<accession>A0A1R1PLS2</accession>
<reference evidence="5" key="1">
    <citation type="submission" date="2017-01" db="EMBL/GenBank/DDBJ databases">
        <authorList>
            <person name="Mah S.A."/>
            <person name="Swanson W.J."/>
            <person name="Moy G.W."/>
            <person name="Vacquier V.D."/>
        </authorList>
    </citation>
    <scope>NUCLEOTIDE SEQUENCE [LARGE SCALE GENOMIC DNA]</scope>
    <source>
        <strain evidence="5">COL-18-3</strain>
    </source>
</reference>
<dbReference type="EMBL" id="LSSK01001752">
    <property type="protein sequence ID" value="OMH78861.1"/>
    <property type="molecule type" value="Genomic_DNA"/>
</dbReference>
<keyword evidence="6" id="KW-1185">Reference proteome</keyword>
<proteinExistence type="predicted"/>
<evidence type="ECO:0000313" key="4">
    <source>
        <dbReference type="EMBL" id="OMH81175.1"/>
    </source>
</evidence>
<dbReference type="Proteomes" id="UP000188320">
    <property type="component" value="Unassembled WGS sequence"/>
</dbReference>
<evidence type="ECO:0000259" key="2">
    <source>
        <dbReference type="Pfam" id="PF03427"/>
    </source>
</evidence>
<evidence type="ECO:0000313" key="5">
    <source>
        <dbReference type="EMBL" id="OMH81822.1"/>
    </source>
</evidence>